<gene>
    <name evidence="2" type="ORF">B0T10DRAFT_461624</name>
</gene>
<evidence type="ECO:0000256" key="1">
    <source>
        <dbReference type="SAM" id="MobiDB-lite"/>
    </source>
</evidence>
<dbReference type="Proteomes" id="UP000777438">
    <property type="component" value="Unassembled WGS sequence"/>
</dbReference>
<dbReference type="EMBL" id="JAGPYM010000016">
    <property type="protein sequence ID" value="KAH6886179.1"/>
    <property type="molecule type" value="Genomic_DNA"/>
</dbReference>
<sequence length="370" mass="41113">MSSPPPPSSSAVQSALSENHTQAMNAFAPDGPDEVHSREIFAMVVRISAQMTALQAQKQHQSHTSDISFELKRREDRDRAASLGIPGMLNLLRDVESAPSKRCPPINPESHYQTWESHLDPPQVLGLEMDRERGQNNRLKVSMQRENSCLIEKVYWTWGRLIITFITQADALRAVVNSMKVNGGVYTVVPFEPKSVPLYCHRCFKPGHMKLGCKNKRACGRCAKDHDFTDCHARARCINCGRGHPAWSIKCEYTRSVSMRANCRGFGMTGPAWAADWSAHGFGVRATAPDASSPGSGEDQRGPSNGKTRVASQSPRRPVPRKSKRTRNEKEPAPRAQLEASTITSYYTAEARPGERRQSARLRGKRGGHN</sequence>
<accession>A0A9P9AMB2</accession>
<reference evidence="2 3" key="1">
    <citation type="journal article" date="2021" name="Nat. Commun.">
        <title>Genetic determinants of endophytism in the Arabidopsis root mycobiome.</title>
        <authorList>
            <person name="Mesny F."/>
            <person name="Miyauchi S."/>
            <person name="Thiergart T."/>
            <person name="Pickel B."/>
            <person name="Atanasova L."/>
            <person name="Karlsson M."/>
            <person name="Huettel B."/>
            <person name="Barry K.W."/>
            <person name="Haridas S."/>
            <person name="Chen C."/>
            <person name="Bauer D."/>
            <person name="Andreopoulos W."/>
            <person name="Pangilinan J."/>
            <person name="LaButti K."/>
            <person name="Riley R."/>
            <person name="Lipzen A."/>
            <person name="Clum A."/>
            <person name="Drula E."/>
            <person name="Henrissat B."/>
            <person name="Kohler A."/>
            <person name="Grigoriev I.V."/>
            <person name="Martin F.M."/>
            <person name="Hacquard S."/>
        </authorList>
    </citation>
    <scope>NUCLEOTIDE SEQUENCE [LARGE SCALE GENOMIC DNA]</scope>
    <source>
        <strain evidence="2 3">MPI-CAGE-CH-0241</strain>
    </source>
</reference>
<feature type="compositionally biased region" description="Polar residues" evidence="1">
    <location>
        <begin position="302"/>
        <end position="311"/>
    </location>
</feature>
<feature type="compositionally biased region" description="Basic residues" evidence="1">
    <location>
        <begin position="359"/>
        <end position="370"/>
    </location>
</feature>
<proteinExistence type="predicted"/>
<evidence type="ECO:0000313" key="3">
    <source>
        <dbReference type="Proteomes" id="UP000777438"/>
    </source>
</evidence>
<keyword evidence="3" id="KW-1185">Reference proteome</keyword>
<feature type="region of interest" description="Disordered" evidence="1">
    <location>
        <begin position="285"/>
        <end position="370"/>
    </location>
</feature>
<dbReference type="AlphaFoldDB" id="A0A9P9AMB2"/>
<evidence type="ECO:0008006" key="4">
    <source>
        <dbReference type="Google" id="ProtNLM"/>
    </source>
</evidence>
<protein>
    <recommendedName>
        <fullName evidence="4">Gag-like protein</fullName>
    </recommendedName>
</protein>
<dbReference type="OrthoDB" id="3692783at2759"/>
<evidence type="ECO:0000313" key="2">
    <source>
        <dbReference type="EMBL" id="KAH6886179.1"/>
    </source>
</evidence>
<comment type="caution">
    <text evidence="2">The sequence shown here is derived from an EMBL/GenBank/DDBJ whole genome shotgun (WGS) entry which is preliminary data.</text>
</comment>
<organism evidence="2 3">
    <name type="scientific">Thelonectria olida</name>
    <dbReference type="NCBI Taxonomy" id="1576542"/>
    <lineage>
        <taxon>Eukaryota</taxon>
        <taxon>Fungi</taxon>
        <taxon>Dikarya</taxon>
        <taxon>Ascomycota</taxon>
        <taxon>Pezizomycotina</taxon>
        <taxon>Sordariomycetes</taxon>
        <taxon>Hypocreomycetidae</taxon>
        <taxon>Hypocreales</taxon>
        <taxon>Nectriaceae</taxon>
        <taxon>Thelonectria</taxon>
    </lineage>
</organism>
<name>A0A9P9AMB2_9HYPO</name>